<comment type="similarity">
    <text evidence="4 15">Belongs to the BRE1 family.</text>
</comment>
<protein>
    <recommendedName>
        <fullName evidence="15">E3 ubiquitin protein ligase</fullName>
        <ecNumber evidence="15">2.3.2.27</ecNumber>
    </recommendedName>
</protein>
<evidence type="ECO:0000256" key="14">
    <source>
        <dbReference type="PROSITE-ProRule" id="PRU00175"/>
    </source>
</evidence>
<keyword evidence="11 15" id="KW-0175">Coiled coil</keyword>
<evidence type="ECO:0000256" key="7">
    <source>
        <dbReference type="ARBA" id="ARBA00022771"/>
    </source>
</evidence>
<evidence type="ECO:0000256" key="10">
    <source>
        <dbReference type="ARBA" id="ARBA00022853"/>
    </source>
</evidence>
<evidence type="ECO:0000256" key="9">
    <source>
        <dbReference type="ARBA" id="ARBA00022833"/>
    </source>
</evidence>
<dbReference type="InterPro" id="IPR013083">
    <property type="entry name" value="Znf_RING/FYVE/PHD"/>
</dbReference>
<keyword evidence="6 15" id="KW-0479">Metal-binding</keyword>
<dbReference type="InterPro" id="IPR017907">
    <property type="entry name" value="Znf_RING_CS"/>
</dbReference>
<dbReference type="SUPFAM" id="SSF57850">
    <property type="entry name" value="RING/U-box"/>
    <property type="match status" value="1"/>
</dbReference>
<evidence type="ECO:0000256" key="16">
    <source>
        <dbReference type="SAM" id="Coils"/>
    </source>
</evidence>
<dbReference type="GO" id="GO:0061630">
    <property type="term" value="F:ubiquitin protein ligase activity"/>
    <property type="evidence" value="ECO:0007669"/>
    <property type="project" value="UniProtKB-EC"/>
</dbReference>
<accession>A0A292PWW3</accession>
<evidence type="ECO:0000256" key="8">
    <source>
        <dbReference type="ARBA" id="ARBA00022786"/>
    </source>
</evidence>
<evidence type="ECO:0000313" key="19">
    <source>
        <dbReference type="EMBL" id="CUS10927.1"/>
    </source>
</evidence>
<dbReference type="GO" id="GO:0006325">
    <property type="term" value="P:chromatin organization"/>
    <property type="evidence" value="ECO:0007669"/>
    <property type="project" value="UniProtKB-KW"/>
</dbReference>
<reference evidence="19" key="1">
    <citation type="submission" date="2015-10" db="EMBL/GenBank/DDBJ databases">
        <authorList>
            <person name="Regsiter A."/>
            <person name="william w."/>
        </authorList>
    </citation>
    <scope>NUCLEOTIDE SEQUENCE</scope>
    <source>
        <strain evidence="19">Montdore</strain>
    </source>
</reference>
<evidence type="ECO:0000256" key="6">
    <source>
        <dbReference type="ARBA" id="ARBA00022723"/>
    </source>
</evidence>
<dbReference type="Pfam" id="PF08647">
    <property type="entry name" value="BRE1"/>
    <property type="match status" value="1"/>
</dbReference>
<keyword evidence="7 14" id="KW-0863">Zinc-finger</keyword>
<comment type="function">
    <text evidence="13">E3 ubiquitin-protein ligase that mediates monoubiquitination of histone H2B to form H2BK123ub1. H2BK123ub1 gives a specific tag for epigenetic transcriptional activation and is also a prerequisite for H3K4me and H3K79me formation.</text>
</comment>
<evidence type="ECO:0000256" key="1">
    <source>
        <dbReference type="ARBA" id="ARBA00000900"/>
    </source>
</evidence>
<dbReference type="EMBL" id="LN891036">
    <property type="protein sequence ID" value="CUS10927.1"/>
    <property type="molecule type" value="Genomic_DNA"/>
</dbReference>
<keyword evidence="10 15" id="KW-0156">Chromatin regulator</keyword>
<dbReference type="GO" id="GO:0005634">
    <property type="term" value="C:nucleus"/>
    <property type="evidence" value="ECO:0007669"/>
    <property type="project" value="UniProtKB-SubCell"/>
</dbReference>
<evidence type="ECO:0000256" key="3">
    <source>
        <dbReference type="ARBA" id="ARBA00004906"/>
    </source>
</evidence>
<dbReference type="AlphaFoldDB" id="A0A292PWW3"/>
<dbReference type="InterPro" id="IPR013956">
    <property type="entry name" value="E3_ubiquit_lig_Bre1"/>
</dbReference>
<keyword evidence="20" id="KW-1185">Reference proteome</keyword>
<dbReference type="Pfam" id="PF13920">
    <property type="entry name" value="zf-C3HC4_3"/>
    <property type="match status" value="1"/>
</dbReference>
<feature type="region of interest" description="Disordered" evidence="17">
    <location>
        <begin position="1"/>
        <end position="46"/>
    </location>
</feature>
<dbReference type="PANTHER" id="PTHR23163:SF0">
    <property type="entry name" value="E3 UBIQUITIN-PROTEIN LIGASE BRE1"/>
    <property type="match status" value="1"/>
</dbReference>
<dbReference type="Proteomes" id="UP001412239">
    <property type="component" value="Unassembled WGS sequence"/>
</dbReference>
<dbReference type="GO" id="GO:0033503">
    <property type="term" value="C:HULC complex"/>
    <property type="evidence" value="ECO:0007669"/>
    <property type="project" value="TreeGrafter"/>
</dbReference>
<evidence type="ECO:0000256" key="12">
    <source>
        <dbReference type="ARBA" id="ARBA00023242"/>
    </source>
</evidence>
<feature type="coiled-coil region" evidence="16">
    <location>
        <begin position="459"/>
        <end position="647"/>
    </location>
</feature>
<dbReference type="InterPro" id="IPR058643">
    <property type="entry name" value="BRE1-like_CC"/>
</dbReference>
<evidence type="ECO:0000256" key="13">
    <source>
        <dbReference type="ARBA" id="ARBA00059679"/>
    </source>
</evidence>
<proteinExistence type="inferred from homology"/>
<dbReference type="UniPathway" id="UPA00143"/>
<comment type="catalytic activity">
    <reaction evidence="1 15">
        <text>S-ubiquitinyl-[E2 ubiquitin-conjugating enzyme]-L-cysteine + [acceptor protein]-L-lysine = [E2 ubiquitin-conjugating enzyme]-L-cysteine + N(6)-ubiquitinyl-[acceptor protein]-L-lysine.</text>
        <dbReference type="EC" id="2.3.2.27"/>
    </reaction>
</comment>
<evidence type="ECO:0000256" key="11">
    <source>
        <dbReference type="ARBA" id="ARBA00023054"/>
    </source>
</evidence>
<dbReference type="Pfam" id="PF26095">
    <property type="entry name" value="CC_Bre1"/>
    <property type="match status" value="1"/>
</dbReference>
<evidence type="ECO:0000256" key="4">
    <source>
        <dbReference type="ARBA" id="ARBA00005555"/>
    </source>
</evidence>
<evidence type="ECO:0000259" key="18">
    <source>
        <dbReference type="PROSITE" id="PS50089"/>
    </source>
</evidence>
<keyword evidence="5 15" id="KW-0808">Transferase</keyword>
<evidence type="ECO:0000256" key="17">
    <source>
        <dbReference type="SAM" id="MobiDB-lite"/>
    </source>
</evidence>
<dbReference type="CDD" id="cd16499">
    <property type="entry name" value="RING-HC_Bre1-like"/>
    <property type="match status" value="1"/>
</dbReference>
<feature type="coiled-coil region" evidence="16">
    <location>
        <begin position="373"/>
        <end position="400"/>
    </location>
</feature>
<evidence type="ECO:0000256" key="5">
    <source>
        <dbReference type="ARBA" id="ARBA00022679"/>
    </source>
</evidence>
<feature type="compositionally biased region" description="Low complexity" evidence="17">
    <location>
        <begin position="23"/>
        <end position="37"/>
    </location>
</feature>
<dbReference type="EC" id="2.3.2.27" evidence="15"/>
<dbReference type="Gene3D" id="3.30.40.10">
    <property type="entry name" value="Zinc/RING finger domain, C3HC4 (zinc finger)"/>
    <property type="match status" value="1"/>
</dbReference>
<dbReference type="PROSITE" id="PS00518">
    <property type="entry name" value="ZF_RING_1"/>
    <property type="match status" value="1"/>
</dbReference>
<feature type="domain" description="RING-type" evidence="18">
    <location>
        <begin position="670"/>
        <end position="708"/>
    </location>
</feature>
<dbReference type="SMART" id="SM00184">
    <property type="entry name" value="RING"/>
    <property type="match status" value="1"/>
</dbReference>
<keyword evidence="12 15" id="KW-0539">Nucleus</keyword>
<feature type="non-terminal residue" evidence="19">
    <location>
        <position position="722"/>
    </location>
</feature>
<dbReference type="PANTHER" id="PTHR23163">
    <property type="entry name" value="RING FINGER PROTEIN-RELATED"/>
    <property type="match status" value="1"/>
</dbReference>
<name>A0A292PWW3_9PEZI</name>
<evidence type="ECO:0000256" key="2">
    <source>
        <dbReference type="ARBA" id="ARBA00004123"/>
    </source>
</evidence>
<organism evidence="19 20">
    <name type="scientific">Tuber aestivum</name>
    <name type="common">summer truffle</name>
    <dbReference type="NCBI Taxonomy" id="59557"/>
    <lineage>
        <taxon>Eukaryota</taxon>
        <taxon>Fungi</taxon>
        <taxon>Dikarya</taxon>
        <taxon>Ascomycota</taxon>
        <taxon>Pezizomycotina</taxon>
        <taxon>Pezizomycetes</taxon>
        <taxon>Pezizales</taxon>
        <taxon>Tuberaceae</taxon>
        <taxon>Tuber</taxon>
    </lineage>
</organism>
<feature type="compositionally biased region" description="Basic and acidic residues" evidence="17">
    <location>
        <begin position="1"/>
        <end position="13"/>
    </location>
</feature>
<feature type="coiled-coil region" evidence="16">
    <location>
        <begin position="181"/>
        <end position="222"/>
    </location>
</feature>
<gene>
    <name evidence="19" type="ORF">GSTUAT00004958001</name>
</gene>
<dbReference type="GO" id="GO:0008270">
    <property type="term" value="F:zinc ion binding"/>
    <property type="evidence" value="ECO:0007669"/>
    <property type="project" value="UniProtKB-KW"/>
</dbReference>
<sequence>MEDRKRPVPHEPSDDSLPPFKRPALNSASSSQAPQNSHQVPQSQEDVIHFQKEAIWRQMMEYKRERNMLESRVEELDKRSTYHDDHLRVIDAWWAQLLDEVRVLAGEPDGGYQNGASPEFSSSLLFNDIATFTDHLKEKRDHITSSLQTLFSAIRSNPSNNKKVDAVEDLQPRLCALLASEKARKVEIARLQKEKEDANSRLTEATIKYMTAEKKVDRLKSQTLAKIERQAMFQSNAGAENNKDGGNSDEQSAKDQEINAKVAEGNVADAEQARKEAQAIASKQKEELQQLQADNTRLSEQVTTFTIKFGRLSEEDISKCDAYKNLKVKLEDLATRFNHIEALNRDLSERTEHFEAERTKYKEMIITEQRTIVNDMQLQLSRTEQDLARVRAARDELIQDQTQRKTREDQKLGSIREVNELAETRASRIASLEMEVERLKLGLDKESLSASQSFTEWGLEELRQKYEQLDKAYKVLTQELPALEQAFKKAHDQASRKVAGIQESEDKMRRLQAEKGKADQKYFSAMKNKETLSAENRALKNLNARSTDIITQLKDAEKKVRDLVVNLEKQIAEMKTIQQTLITRNREHQSRVAEQNNTIDSLKSQVAELSTYLKARDAAVSRESSGRREAEIEVEKLQVKLEDAQRCLENNRPKGSENSQLEALRQIALCTVCRNRFKNTAIRPCGHVFCRQCADERISSRSRKCPNCGRAFAVTDLISVHL</sequence>
<dbReference type="InterPro" id="IPR001841">
    <property type="entry name" value="Znf_RING"/>
</dbReference>
<keyword evidence="9 15" id="KW-0862">Zinc</keyword>
<comment type="pathway">
    <text evidence="3 15">Protein modification; protein ubiquitination.</text>
</comment>
<evidence type="ECO:0000313" key="20">
    <source>
        <dbReference type="Proteomes" id="UP001412239"/>
    </source>
</evidence>
<keyword evidence="8 15" id="KW-0833">Ubl conjugation pathway</keyword>
<feature type="region of interest" description="Disordered" evidence="17">
    <location>
        <begin position="233"/>
        <end position="254"/>
    </location>
</feature>
<dbReference type="PROSITE" id="PS50089">
    <property type="entry name" value="ZF_RING_2"/>
    <property type="match status" value="1"/>
</dbReference>
<evidence type="ECO:0000256" key="15">
    <source>
        <dbReference type="RuleBase" id="RU365038"/>
    </source>
</evidence>
<feature type="compositionally biased region" description="Polar residues" evidence="17">
    <location>
        <begin position="233"/>
        <end position="250"/>
    </location>
</feature>
<dbReference type="GO" id="GO:0016567">
    <property type="term" value="P:protein ubiquitination"/>
    <property type="evidence" value="ECO:0007669"/>
    <property type="project" value="UniProtKB-UniRule"/>
</dbReference>
<comment type="subcellular location">
    <subcellularLocation>
        <location evidence="2 15">Nucleus</location>
    </subcellularLocation>
</comment>